<keyword evidence="2 4" id="KW-0378">Hydrolase</keyword>
<evidence type="ECO:0000256" key="2">
    <source>
        <dbReference type="ARBA" id="ARBA00022801"/>
    </source>
</evidence>
<dbReference type="PANTHER" id="PTHR43046">
    <property type="entry name" value="GDP-MANNOSE MANNOSYL HYDROLASE"/>
    <property type="match status" value="1"/>
</dbReference>
<reference evidence="4 5" key="1">
    <citation type="submission" date="2024-03" db="EMBL/GenBank/DDBJ databases">
        <title>Complete genome sequence of the green alga Chloropicon roscoffensis RCC1871.</title>
        <authorList>
            <person name="Lemieux C."/>
            <person name="Pombert J.-F."/>
            <person name="Otis C."/>
            <person name="Turmel M."/>
        </authorList>
    </citation>
    <scope>NUCLEOTIDE SEQUENCE [LARGE SCALE GENOMIC DNA]</scope>
    <source>
        <strain evidence="4 5">RCC1871</strain>
    </source>
</reference>
<dbReference type="PROSITE" id="PS51462">
    <property type="entry name" value="NUDIX"/>
    <property type="match status" value="1"/>
</dbReference>
<dbReference type="Gene3D" id="3.90.79.10">
    <property type="entry name" value="Nucleoside Triphosphate Pyrophosphohydrolase"/>
    <property type="match status" value="1"/>
</dbReference>
<dbReference type="PANTHER" id="PTHR43046:SF14">
    <property type="entry name" value="MUTT_NUDIX FAMILY PROTEIN"/>
    <property type="match status" value="1"/>
</dbReference>
<evidence type="ECO:0000256" key="1">
    <source>
        <dbReference type="ARBA" id="ARBA00001946"/>
    </source>
</evidence>
<name>A0AAX4NZR9_9CHLO</name>
<feature type="domain" description="Nudix hydrolase" evidence="3">
    <location>
        <begin position="28"/>
        <end position="164"/>
    </location>
</feature>
<evidence type="ECO:0000313" key="5">
    <source>
        <dbReference type="Proteomes" id="UP001472866"/>
    </source>
</evidence>
<organism evidence="4 5">
    <name type="scientific">Chloropicon roscoffensis</name>
    <dbReference type="NCBI Taxonomy" id="1461544"/>
    <lineage>
        <taxon>Eukaryota</taxon>
        <taxon>Viridiplantae</taxon>
        <taxon>Chlorophyta</taxon>
        <taxon>Chloropicophyceae</taxon>
        <taxon>Chloropicales</taxon>
        <taxon>Chloropicaceae</taxon>
        <taxon>Chloropicon</taxon>
    </lineage>
</organism>
<dbReference type="Proteomes" id="UP001472866">
    <property type="component" value="Chromosome 01"/>
</dbReference>
<evidence type="ECO:0000259" key="3">
    <source>
        <dbReference type="PROSITE" id="PS51462"/>
    </source>
</evidence>
<sequence length="175" mass="19546">MSIKKHQDGKKGEGDMPEGYEVAWPPGCEKLGAGFAFCCGQDVLLLKRSPKSGNPLTWGLPGGNVDKTDASFQSAAERESVEEMGRLPEGLTVIKEVTTRRGKRLQKWYKVIVARISRAVKDSFEPTLNNEHTEYRWVDVKDLHTLQLHPVVSLLFASTGEFPLEQFQRVMEGAT</sequence>
<comment type="cofactor">
    <cofactor evidence="1">
        <name>Mg(2+)</name>
        <dbReference type="ChEBI" id="CHEBI:18420"/>
    </cofactor>
</comment>
<dbReference type="AlphaFoldDB" id="A0AAX4NZR9"/>
<gene>
    <name evidence="4" type="ORF">HKI87_01g05820</name>
</gene>
<protein>
    <submittedName>
        <fullName evidence="4">Nudix hydrolase domain-containing protein</fullName>
    </submittedName>
</protein>
<accession>A0AAX4NZR9</accession>
<dbReference type="Pfam" id="PF00293">
    <property type="entry name" value="NUDIX"/>
    <property type="match status" value="1"/>
</dbReference>
<dbReference type="GO" id="GO:0016787">
    <property type="term" value="F:hydrolase activity"/>
    <property type="evidence" value="ECO:0007669"/>
    <property type="project" value="UniProtKB-KW"/>
</dbReference>
<keyword evidence="5" id="KW-1185">Reference proteome</keyword>
<dbReference type="SUPFAM" id="SSF55811">
    <property type="entry name" value="Nudix"/>
    <property type="match status" value="1"/>
</dbReference>
<dbReference type="InterPro" id="IPR000086">
    <property type="entry name" value="NUDIX_hydrolase_dom"/>
</dbReference>
<dbReference type="EMBL" id="CP151501">
    <property type="protein sequence ID" value="WZN59057.1"/>
    <property type="molecule type" value="Genomic_DNA"/>
</dbReference>
<proteinExistence type="predicted"/>
<dbReference type="InterPro" id="IPR015797">
    <property type="entry name" value="NUDIX_hydrolase-like_dom_sf"/>
</dbReference>
<evidence type="ECO:0000313" key="4">
    <source>
        <dbReference type="EMBL" id="WZN59057.1"/>
    </source>
</evidence>